<evidence type="ECO:0000313" key="3">
    <source>
        <dbReference type="Proteomes" id="UP000760480"/>
    </source>
</evidence>
<dbReference type="EMBL" id="SPMZ01000094">
    <property type="protein sequence ID" value="NMQ21374.1"/>
    <property type="molecule type" value="Genomic_DNA"/>
</dbReference>
<gene>
    <name evidence="2" type="ORF">E4P82_20505</name>
</gene>
<comment type="caution">
    <text evidence="2">The sequence shown here is derived from an EMBL/GenBank/DDBJ whole genome shotgun (WGS) entry which is preliminary data.</text>
</comment>
<dbReference type="RefSeq" id="WP_169250644.1">
    <property type="nucleotide sequence ID" value="NZ_SPMZ01000094.1"/>
</dbReference>
<accession>A0ABX1TTT8</accession>
<sequence>MSRSLRLDGLLTALWLVGLSTPAWALGGADLAPAHRAGRRAAHRRVATHRAGARNRAGRRAARRRVATVTATAAESSA</sequence>
<reference evidence="2 3" key="1">
    <citation type="submission" date="2019-03" db="EMBL/GenBank/DDBJ databases">
        <title>Metabolic reconstructions from genomes of highly enriched 'Candidatus Accumulibacter' and 'Candidatus Competibacter' bioreactor populations.</title>
        <authorList>
            <person name="Annavajhala M.K."/>
            <person name="Welles L."/>
            <person name="Abbas B."/>
            <person name="Sorokin D."/>
            <person name="Park H."/>
            <person name="Van Loosdrecht M."/>
            <person name="Chandran K."/>
        </authorList>
    </citation>
    <scope>NUCLEOTIDE SEQUENCE [LARGE SCALE GENOMIC DNA]</scope>
    <source>
        <strain evidence="2 3">SBR_G</strain>
    </source>
</reference>
<keyword evidence="3" id="KW-1185">Reference proteome</keyword>
<feature type="region of interest" description="Disordered" evidence="1">
    <location>
        <begin position="43"/>
        <end position="64"/>
    </location>
</feature>
<evidence type="ECO:0000256" key="1">
    <source>
        <dbReference type="SAM" id="MobiDB-lite"/>
    </source>
</evidence>
<proteinExistence type="predicted"/>
<name>A0ABX1TTT8_9GAMM</name>
<organism evidence="2 3">
    <name type="scientific">Candidatus Competibacter phosphatis</name>
    <dbReference type="NCBI Taxonomy" id="221280"/>
    <lineage>
        <taxon>Bacteria</taxon>
        <taxon>Pseudomonadati</taxon>
        <taxon>Pseudomonadota</taxon>
        <taxon>Gammaproteobacteria</taxon>
        <taxon>Candidatus Competibacteraceae</taxon>
        <taxon>Candidatus Competibacter</taxon>
    </lineage>
</organism>
<dbReference type="Proteomes" id="UP000760480">
    <property type="component" value="Unassembled WGS sequence"/>
</dbReference>
<evidence type="ECO:0000313" key="2">
    <source>
        <dbReference type="EMBL" id="NMQ21374.1"/>
    </source>
</evidence>
<protein>
    <submittedName>
        <fullName evidence="2">Uncharacterized protein</fullName>
    </submittedName>
</protein>